<reference evidence="2" key="2">
    <citation type="submission" date="2014-02" db="EMBL/GenBank/DDBJ databases">
        <title>Complete DNA sequence of /Kuraishia capsulata/ illustrates novel genomic features among budding yeasts (/Saccharomycotina/).</title>
        <authorList>
            <person name="Morales L."/>
            <person name="Noel B."/>
            <person name="Porcel B."/>
            <person name="Marcet-Houben M."/>
            <person name="Hullo M-F."/>
            <person name="Sacerdot C."/>
            <person name="Tekaia F."/>
            <person name="Leh-Louis V."/>
            <person name="Despons L."/>
            <person name="Khanna V."/>
            <person name="Aury J-M."/>
            <person name="Barbe V."/>
            <person name="Couloux A."/>
            <person name="Labadie K."/>
            <person name="Pelletier E."/>
            <person name="Souciet J-L."/>
            <person name="Boekhout T."/>
            <person name="Gabaldon T."/>
            <person name="Wincker P."/>
            <person name="Dujon B."/>
        </authorList>
    </citation>
    <scope>NUCLEOTIDE SEQUENCE</scope>
    <source>
        <strain evidence="2">CBS 1993</strain>
    </source>
</reference>
<keyword evidence="1" id="KW-1133">Transmembrane helix</keyword>
<accession>W6MP46</accession>
<protein>
    <submittedName>
        <fullName evidence="2">Uncharacterized protein</fullName>
    </submittedName>
</protein>
<evidence type="ECO:0000313" key="2">
    <source>
        <dbReference type="EMBL" id="CDK28449.1"/>
    </source>
</evidence>
<keyword evidence="1" id="KW-0472">Membrane</keyword>
<sequence>MVGALRWVWHDLASKQLKVFMIVSLFLCHLNHLNMDTIKQSWRQISSDDRISTVCLLELLEGIHRQTGAELVTPISRTRFMEFIKANKGSKVDMHEFLRLYQRFTGNSLLGILEKPSGFTRSSLSSGSVGYQDLNELVELANRNGELIKQIKETTGSVKNNASLATRLRTRLSPDLKSGNLYRYIGLMLVITYIVLAVLDLL</sequence>
<keyword evidence="1" id="KW-0812">Transmembrane</keyword>
<proteinExistence type="predicted"/>
<gene>
    <name evidence="2" type="ORF">KUCA_T00004431001</name>
</gene>
<organism evidence="2 3">
    <name type="scientific">Kuraishia capsulata CBS 1993</name>
    <dbReference type="NCBI Taxonomy" id="1382522"/>
    <lineage>
        <taxon>Eukaryota</taxon>
        <taxon>Fungi</taxon>
        <taxon>Dikarya</taxon>
        <taxon>Ascomycota</taxon>
        <taxon>Saccharomycotina</taxon>
        <taxon>Pichiomycetes</taxon>
        <taxon>Pichiales</taxon>
        <taxon>Pichiaceae</taxon>
        <taxon>Kuraishia</taxon>
    </lineage>
</organism>
<dbReference type="GeneID" id="34521827"/>
<reference evidence="2" key="1">
    <citation type="submission" date="2013-12" db="EMBL/GenBank/DDBJ databases">
        <authorList>
            <person name="Genoscope - CEA"/>
        </authorList>
    </citation>
    <scope>NUCLEOTIDE SEQUENCE</scope>
    <source>
        <strain evidence="2">CBS 1993</strain>
    </source>
</reference>
<evidence type="ECO:0000313" key="3">
    <source>
        <dbReference type="Proteomes" id="UP000019384"/>
    </source>
</evidence>
<dbReference type="EMBL" id="HG793129">
    <property type="protein sequence ID" value="CDK28449.1"/>
    <property type="molecule type" value="Genomic_DNA"/>
</dbReference>
<evidence type="ECO:0000256" key="1">
    <source>
        <dbReference type="SAM" id="Phobius"/>
    </source>
</evidence>
<name>W6MP46_9ASCO</name>
<dbReference type="HOGENOM" id="CLU_1354805_0_0_1"/>
<dbReference type="RefSeq" id="XP_022460439.1">
    <property type="nucleotide sequence ID" value="XM_022601166.1"/>
</dbReference>
<keyword evidence="3" id="KW-1185">Reference proteome</keyword>
<feature type="transmembrane region" description="Helical" evidence="1">
    <location>
        <begin position="181"/>
        <end position="199"/>
    </location>
</feature>
<dbReference type="AlphaFoldDB" id="W6MP46"/>
<dbReference type="Proteomes" id="UP000019384">
    <property type="component" value="Unassembled WGS sequence"/>
</dbReference>